<proteinExistence type="predicted"/>
<dbReference type="CDD" id="cd00064">
    <property type="entry name" value="FU"/>
    <property type="match status" value="1"/>
</dbReference>
<dbReference type="PANTHER" id="PTHR39767">
    <property type="entry name" value="CALCIUM/CALMODULIN-BINDING MEMBRANE PROTEIN PCM4-RELATED"/>
    <property type="match status" value="1"/>
</dbReference>
<organism evidence="1 2">
    <name type="scientific">Paramecium pentaurelia</name>
    <dbReference type="NCBI Taxonomy" id="43138"/>
    <lineage>
        <taxon>Eukaryota</taxon>
        <taxon>Sar</taxon>
        <taxon>Alveolata</taxon>
        <taxon>Ciliophora</taxon>
        <taxon>Intramacronucleata</taxon>
        <taxon>Oligohymenophorea</taxon>
        <taxon>Peniculida</taxon>
        <taxon>Parameciidae</taxon>
        <taxon>Paramecium</taxon>
    </lineage>
</organism>
<dbReference type="OrthoDB" id="282545at2759"/>
<dbReference type="Proteomes" id="UP000689195">
    <property type="component" value="Unassembled WGS sequence"/>
</dbReference>
<keyword evidence="2" id="KW-1185">Reference proteome</keyword>
<dbReference type="EMBL" id="CAJJDO010000168">
    <property type="protein sequence ID" value="CAD8212502.1"/>
    <property type="molecule type" value="Genomic_DNA"/>
</dbReference>
<dbReference type="AlphaFoldDB" id="A0A8S1YM84"/>
<sequence>MKLLLLTFLVVSQSQWINTYEAFVEDLLTTLDGWVIQNQFQATSDIITKCNEKTIVGGLKTFGLKTTATKFIKLPPHYKLKFNIQLWKLGEWEKEVFSIYIDGVPWEMKWGFTEGGIRLCGGLESKHSDKIFDIEFEIAHNSPTVTIILATNQQGQADIQAWGFRQVKVSFIACPSECGICHNDKTEDCKNWNQEALSWFHIDTKLEGWQLENGKDKGYECSGIVIFGGYENVGAKSTLSNSFTSIAPHYKIMIKFTFWKIDLWDNDEFYIKIDDKEVKKIAFQTTDGIELCGVKSNNPGYGEKIVAIEVIQKHSEPSLKISFSSSLSKDLNQQSWGIRDFFLFAAQCTKFCDECVGNAENECTKCHSTHTLSNGKCLNKNEWYVASKEFFEEESFKKIEGWNFQELDSASPNPPITKCSDMNLIGGYQSFGKKTTVSKKFILPKHDYIRVKIIIYKIDNWDGEELTIFIDNNELWTQFLGWNDPAQSDICGNKSNNWKERIMKVDKIFTHSSAELQFDFRSTLQKEANEASWGFREFQLLYSPLNECIEVFSECNYKGLQERICENTESLTQSKIQFDIKSIKIPEGMKITGYRNLGFKGDKVEYETNQECLDTIEFSFIEKQLIGNMKYIHK</sequence>
<name>A0A8S1YM84_9CILI</name>
<reference evidence="1" key="1">
    <citation type="submission" date="2021-01" db="EMBL/GenBank/DDBJ databases">
        <authorList>
            <consortium name="Genoscope - CEA"/>
            <person name="William W."/>
        </authorList>
    </citation>
    <scope>NUCLEOTIDE SEQUENCE</scope>
</reference>
<evidence type="ECO:0000313" key="2">
    <source>
        <dbReference type="Proteomes" id="UP000689195"/>
    </source>
</evidence>
<accession>A0A8S1YM84</accession>
<protein>
    <submittedName>
        <fullName evidence="1">Uncharacterized protein</fullName>
    </submittedName>
</protein>
<dbReference type="InterPro" id="IPR006212">
    <property type="entry name" value="Furin_repeat"/>
</dbReference>
<gene>
    <name evidence="1" type="ORF">PPENT_87.1.T1680078</name>
</gene>
<evidence type="ECO:0000313" key="1">
    <source>
        <dbReference type="EMBL" id="CAD8212502.1"/>
    </source>
</evidence>
<dbReference type="PANTHER" id="PTHR39767:SF2">
    <property type="entry name" value="CHROMOSOME UNDETERMINED SCAFFOLD_1, WHOLE GENOME SHOTGUN SEQUENCE"/>
    <property type="match status" value="1"/>
</dbReference>
<comment type="caution">
    <text evidence="1">The sequence shown here is derived from an EMBL/GenBank/DDBJ whole genome shotgun (WGS) entry which is preliminary data.</text>
</comment>